<dbReference type="PROSITE" id="PS50195">
    <property type="entry name" value="PX"/>
    <property type="match status" value="1"/>
</dbReference>
<dbReference type="GO" id="GO:0005576">
    <property type="term" value="C:extracellular region"/>
    <property type="evidence" value="ECO:0007669"/>
    <property type="project" value="UniProtKB-SubCell"/>
</dbReference>
<keyword evidence="12" id="KW-1185">Reference proteome</keyword>
<evidence type="ECO:0000256" key="8">
    <source>
        <dbReference type="PROSITE-ProRule" id="PRU00494"/>
    </source>
</evidence>
<evidence type="ECO:0000313" key="11">
    <source>
        <dbReference type="EMBL" id="RXN35361.1"/>
    </source>
</evidence>
<dbReference type="AlphaFoldDB" id="A0A498NTY7"/>
<evidence type="ECO:0000259" key="10">
    <source>
        <dbReference type="PROSITE" id="PS51150"/>
    </source>
</evidence>
<keyword evidence="3" id="KW-0963">Cytoplasm</keyword>
<dbReference type="PANTHER" id="PTHR22999">
    <property type="entry name" value="PX SERINE/THREONINE KINASE PXK"/>
    <property type="match status" value="1"/>
</dbReference>
<dbReference type="SMART" id="SM00312">
    <property type="entry name" value="PX"/>
    <property type="match status" value="1"/>
</dbReference>
<dbReference type="InterPro" id="IPR036871">
    <property type="entry name" value="PX_dom_sf"/>
</dbReference>
<dbReference type="GO" id="GO:0035091">
    <property type="term" value="F:phosphatidylinositol binding"/>
    <property type="evidence" value="ECO:0007669"/>
    <property type="project" value="InterPro"/>
</dbReference>
<dbReference type="GO" id="GO:0009755">
    <property type="term" value="P:hormone-mediated signaling pathway"/>
    <property type="evidence" value="ECO:0007669"/>
    <property type="project" value="InterPro"/>
</dbReference>
<feature type="domain" description="Agouti" evidence="10">
    <location>
        <begin position="292"/>
        <end position="330"/>
    </location>
</feature>
<dbReference type="SMART" id="SM00792">
    <property type="entry name" value="Agouti"/>
    <property type="match status" value="1"/>
</dbReference>
<keyword evidence="7 8" id="KW-1015">Disulfide bond</keyword>
<dbReference type="EMBL" id="QBIY01011128">
    <property type="protein sequence ID" value="RXN35361.1"/>
    <property type="molecule type" value="Genomic_DNA"/>
</dbReference>
<keyword evidence="6" id="KW-0960">Knottin</keyword>
<dbReference type="GO" id="GO:0005769">
    <property type="term" value="C:early endosome"/>
    <property type="evidence" value="ECO:0007669"/>
    <property type="project" value="TreeGrafter"/>
</dbReference>
<dbReference type="GO" id="GO:0045022">
    <property type="term" value="P:early endosome to late endosome transport"/>
    <property type="evidence" value="ECO:0007669"/>
    <property type="project" value="TreeGrafter"/>
</dbReference>
<dbReference type="GO" id="GO:0008333">
    <property type="term" value="P:endosome to lysosome transport"/>
    <property type="evidence" value="ECO:0007669"/>
    <property type="project" value="TreeGrafter"/>
</dbReference>
<dbReference type="InterPro" id="IPR007733">
    <property type="entry name" value="Agouti"/>
</dbReference>
<feature type="disulfide bond" evidence="8">
    <location>
        <begin position="314"/>
        <end position="321"/>
    </location>
</feature>
<dbReference type="Proteomes" id="UP000290572">
    <property type="component" value="Unassembled WGS sequence"/>
</dbReference>
<organism evidence="11 12">
    <name type="scientific">Labeo rohita</name>
    <name type="common">Indian major carp</name>
    <name type="synonym">Cyprinus rohita</name>
    <dbReference type="NCBI Taxonomy" id="84645"/>
    <lineage>
        <taxon>Eukaryota</taxon>
        <taxon>Metazoa</taxon>
        <taxon>Chordata</taxon>
        <taxon>Craniata</taxon>
        <taxon>Vertebrata</taxon>
        <taxon>Euteleostomi</taxon>
        <taxon>Actinopterygii</taxon>
        <taxon>Neopterygii</taxon>
        <taxon>Teleostei</taxon>
        <taxon>Ostariophysi</taxon>
        <taxon>Cypriniformes</taxon>
        <taxon>Cyprinidae</taxon>
        <taxon>Labeoninae</taxon>
        <taxon>Labeonini</taxon>
        <taxon>Labeo</taxon>
    </lineage>
</organism>
<dbReference type="InterPro" id="IPR036836">
    <property type="entry name" value="Agouti_dom_sf"/>
</dbReference>
<dbReference type="PROSITE" id="PS51150">
    <property type="entry name" value="AGOUTI_2"/>
    <property type="match status" value="1"/>
</dbReference>
<sequence>MTKRGRRGPKPVKTPEQIIKLLLVYKILLKRAPDESWHIFRRYTDFSRLHDKLKEMFPSVNFVLPPKRWFNNFSTEFLEERQLGLQDFLQTLIAQKDVRNSKAVREFLCLDDPPTAFDNVRDRWAFCETLGGTNCCYQRDLMDNESPRNVLLHKELQISQPERTKNGLYRTQEELNKEPRDFLTAQEYKEVERDNLRRPNKRNFKCDKTDFPPLPEVVQSITCEANRIDARKKHENDVAHHSSAITTGVWNQEKPKRLFARTRYLSQQRHHVVRPKPRPEAVSPAQTPARRCAGLMESCSSLTPCCDPCASCHCRLFNTICHCWRLGHLCPKKT</sequence>
<dbReference type="SUPFAM" id="SSF64268">
    <property type="entry name" value="PX domain"/>
    <property type="match status" value="1"/>
</dbReference>
<evidence type="ECO:0000256" key="4">
    <source>
        <dbReference type="ARBA" id="ARBA00022525"/>
    </source>
</evidence>
<dbReference type="Gene3D" id="4.10.760.10">
    <property type="entry name" value="Agouti domain"/>
    <property type="match status" value="1"/>
</dbReference>
<dbReference type="InterPro" id="IPR001683">
    <property type="entry name" value="PX_dom"/>
</dbReference>
<name>A0A498NTY7_LABRO</name>
<dbReference type="PANTHER" id="PTHR22999:SF23">
    <property type="entry name" value="SORTING NEXIN-16"/>
    <property type="match status" value="1"/>
</dbReference>
<feature type="disulfide bond" evidence="8">
    <location>
        <begin position="305"/>
        <end position="323"/>
    </location>
</feature>
<keyword evidence="5" id="KW-0732">Signal</keyword>
<feature type="domain" description="PX" evidence="9">
    <location>
        <begin position="1"/>
        <end position="115"/>
    </location>
</feature>
<feature type="disulfide bond" evidence="8">
    <location>
        <begin position="309"/>
        <end position="330"/>
    </location>
</feature>
<evidence type="ECO:0000313" key="12">
    <source>
        <dbReference type="Proteomes" id="UP000290572"/>
    </source>
</evidence>
<dbReference type="Pfam" id="PF00787">
    <property type="entry name" value="PX"/>
    <property type="match status" value="1"/>
</dbReference>
<evidence type="ECO:0000259" key="9">
    <source>
        <dbReference type="PROSITE" id="PS50195"/>
    </source>
</evidence>
<dbReference type="Pfam" id="PF05039">
    <property type="entry name" value="Agouti"/>
    <property type="match status" value="1"/>
</dbReference>
<accession>A0A498NTY7</accession>
<gene>
    <name evidence="11" type="ORF">ROHU_014361</name>
</gene>
<dbReference type="STRING" id="84645.A0A498NTY7"/>
<protein>
    <submittedName>
        <fullName evidence="11">Agouti-signaling-like protein</fullName>
    </submittedName>
</protein>
<dbReference type="GO" id="GO:0005770">
    <property type="term" value="C:late endosome"/>
    <property type="evidence" value="ECO:0007669"/>
    <property type="project" value="TreeGrafter"/>
</dbReference>
<evidence type="ECO:0000256" key="3">
    <source>
        <dbReference type="ARBA" id="ARBA00022490"/>
    </source>
</evidence>
<evidence type="ECO:0000256" key="2">
    <source>
        <dbReference type="ARBA" id="ARBA00004613"/>
    </source>
</evidence>
<dbReference type="GO" id="GO:0005102">
    <property type="term" value="F:signaling receptor binding"/>
    <property type="evidence" value="ECO:0007669"/>
    <property type="project" value="InterPro"/>
</dbReference>
<proteinExistence type="predicted"/>
<dbReference type="InterPro" id="IPR051837">
    <property type="entry name" value="SortingNexin/PXDomain-PKLike"/>
</dbReference>
<dbReference type="InterPro" id="IPR027300">
    <property type="entry name" value="Agouti_dom"/>
</dbReference>
<comment type="caution">
    <text evidence="8">Lacks conserved residue(s) required for the propagation of feature annotation.</text>
</comment>
<comment type="caution">
    <text evidence="11">The sequence shown here is derived from an EMBL/GenBank/DDBJ whole genome shotgun (WGS) entry which is preliminary data.</text>
</comment>
<evidence type="ECO:0000256" key="6">
    <source>
        <dbReference type="ARBA" id="ARBA00022854"/>
    </source>
</evidence>
<evidence type="ECO:0000256" key="7">
    <source>
        <dbReference type="ARBA" id="ARBA00023157"/>
    </source>
</evidence>
<comment type="subcellular location">
    <subcellularLocation>
        <location evidence="1">Cytoplasm</location>
    </subcellularLocation>
    <subcellularLocation>
        <location evidence="2">Secreted</location>
    </subcellularLocation>
</comment>
<dbReference type="GO" id="GO:0006622">
    <property type="term" value="P:protein targeting to lysosome"/>
    <property type="evidence" value="ECO:0007669"/>
    <property type="project" value="TreeGrafter"/>
</dbReference>
<evidence type="ECO:0000256" key="1">
    <source>
        <dbReference type="ARBA" id="ARBA00004496"/>
    </source>
</evidence>
<dbReference type="Gene3D" id="3.30.1520.10">
    <property type="entry name" value="Phox-like domain"/>
    <property type="match status" value="1"/>
</dbReference>
<reference evidence="11 12" key="1">
    <citation type="submission" date="2018-03" db="EMBL/GenBank/DDBJ databases">
        <title>Draft genome sequence of Rohu Carp (Labeo rohita).</title>
        <authorList>
            <person name="Das P."/>
            <person name="Kushwaha B."/>
            <person name="Joshi C.G."/>
            <person name="Kumar D."/>
            <person name="Nagpure N.S."/>
            <person name="Sahoo L."/>
            <person name="Das S.P."/>
            <person name="Bit A."/>
            <person name="Patnaik S."/>
            <person name="Meher P.K."/>
            <person name="Jayasankar P."/>
            <person name="Koringa P.G."/>
            <person name="Patel N.V."/>
            <person name="Hinsu A.T."/>
            <person name="Kumar R."/>
            <person name="Pandey M."/>
            <person name="Agarwal S."/>
            <person name="Srivastava S."/>
            <person name="Singh M."/>
            <person name="Iquebal M.A."/>
            <person name="Jaiswal S."/>
            <person name="Angadi U.B."/>
            <person name="Kumar N."/>
            <person name="Raza M."/>
            <person name="Shah T.M."/>
            <person name="Rai A."/>
            <person name="Jena J.K."/>
        </authorList>
    </citation>
    <scope>NUCLEOTIDE SEQUENCE [LARGE SCALE GENOMIC DNA]</scope>
    <source>
        <strain evidence="11">DASCIFA01</strain>
        <tissue evidence="11">Testis</tissue>
    </source>
</reference>
<dbReference type="SUPFAM" id="SSF57055">
    <property type="entry name" value="Agouti-related protein"/>
    <property type="match status" value="1"/>
</dbReference>
<evidence type="ECO:0000256" key="5">
    <source>
        <dbReference type="ARBA" id="ARBA00022729"/>
    </source>
</evidence>
<keyword evidence="4" id="KW-0964">Secreted</keyword>